<dbReference type="Proteomes" id="UP001151760">
    <property type="component" value="Unassembled WGS sequence"/>
</dbReference>
<comment type="caution">
    <text evidence="2">The sequence shown here is derived from an EMBL/GenBank/DDBJ whole genome shotgun (WGS) entry which is preliminary data.</text>
</comment>
<organism evidence="2 3">
    <name type="scientific">Tanacetum coccineum</name>
    <dbReference type="NCBI Taxonomy" id="301880"/>
    <lineage>
        <taxon>Eukaryota</taxon>
        <taxon>Viridiplantae</taxon>
        <taxon>Streptophyta</taxon>
        <taxon>Embryophyta</taxon>
        <taxon>Tracheophyta</taxon>
        <taxon>Spermatophyta</taxon>
        <taxon>Magnoliopsida</taxon>
        <taxon>eudicotyledons</taxon>
        <taxon>Gunneridae</taxon>
        <taxon>Pentapetalae</taxon>
        <taxon>asterids</taxon>
        <taxon>campanulids</taxon>
        <taxon>Asterales</taxon>
        <taxon>Asteraceae</taxon>
        <taxon>Asteroideae</taxon>
        <taxon>Anthemideae</taxon>
        <taxon>Anthemidinae</taxon>
        <taxon>Tanacetum</taxon>
    </lineage>
</organism>
<evidence type="ECO:0000313" key="3">
    <source>
        <dbReference type="Proteomes" id="UP001151760"/>
    </source>
</evidence>
<protein>
    <submittedName>
        <fullName evidence="2">Uncharacterized protein</fullName>
    </submittedName>
</protein>
<sequence>MDKKINTWALTSERDQQKKSDRHARTTKSTTKHETKHWKELCRREMDTGEHTESLNPVSKALKNELRKLKGNSVDTKFAKPSILGKPVLQPPRNQSVVRQPNAFKSERPNFSKPRFASQVDVNNVLSKPVTQHYLPKGRESAFAKPNHMIASSSSRNSSKNMPRFSSNDMVHNYYLEEAKKKTQERDRKSTTSVMPSAKSQNTTKSCKSKPRSNNQTSRVLPTSKSSCPTTTVMPKADHSRNSSPFSDFKHFVCSTCQKCVFNANHDACITKFLKEVNSRAKIQPNKTRNSNKPVDPTSHTQKPGRKIVTGHSFSPNKSSVVHEKTNTPRSYLRWMPKGRIFNTASLKWVPTGKTFTSSTTKVDCELPNGSNDYITNPYKCDQTLNVSAGTLNLSAGTFCNPEKERLGVCLLKKVIYQKPRVPGIYTTLQAPLLKEKKSVRFSELYLQKKRNLLMNYSMELLYDVSKSSTVHVADNPIKRQQQKHNSTAYNQPMLQIHLPLEHVISHTQTPTQYQLNRFEDSLHQLLRGLEACTIEFIAYAAHKSIYSVPNGLKTAFLLRPPEEEVYVNQQMDLLTHINLNKVYRHKKAYMVLKQAPRRGMRTLQLPVPTDFSKNPKLSKQFGKLMHSKFDMSMMGELKFFLGIQIHQSPRAIANLVQSSQHSRTKHIDVRYHFIKEQVEKGIVELFFVGTEYQLADLFTKALSEDRFKYLVRQLGMRCLTPDELEVLAIESA</sequence>
<feature type="region of interest" description="Disordered" evidence="1">
    <location>
        <begin position="281"/>
        <end position="325"/>
    </location>
</feature>
<feature type="compositionally biased region" description="Polar residues" evidence="1">
    <location>
        <begin position="285"/>
        <end position="302"/>
    </location>
</feature>
<feature type="compositionally biased region" description="Polar residues" evidence="1">
    <location>
        <begin position="191"/>
        <end position="233"/>
    </location>
</feature>
<reference evidence="2" key="2">
    <citation type="submission" date="2022-01" db="EMBL/GenBank/DDBJ databases">
        <authorList>
            <person name="Yamashiro T."/>
            <person name="Shiraishi A."/>
            <person name="Satake H."/>
            <person name="Nakayama K."/>
        </authorList>
    </citation>
    <scope>NUCLEOTIDE SEQUENCE</scope>
</reference>
<feature type="compositionally biased region" description="Basic and acidic residues" evidence="1">
    <location>
        <begin position="175"/>
        <end position="190"/>
    </location>
</feature>
<feature type="region of interest" description="Disordered" evidence="1">
    <location>
        <begin position="137"/>
        <end position="244"/>
    </location>
</feature>
<dbReference type="EMBL" id="BQNB010009863">
    <property type="protein sequence ID" value="GJS69459.1"/>
    <property type="molecule type" value="Genomic_DNA"/>
</dbReference>
<feature type="compositionally biased region" description="Polar residues" evidence="1">
    <location>
        <begin position="160"/>
        <end position="170"/>
    </location>
</feature>
<evidence type="ECO:0000256" key="1">
    <source>
        <dbReference type="SAM" id="MobiDB-lite"/>
    </source>
</evidence>
<proteinExistence type="predicted"/>
<evidence type="ECO:0000313" key="2">
    <source>
        <dbReference type="EMBL" id="GJS69459.1"/>
    </source>
</evidence>
<reference evidence="2" key="1">
    <citation type="journal article" date="2022" name="Int. J. Mol. Sci.">
        <title>Draft Genome of Tanacetum Coccineum: Genomic Comparison of Closely Related Tanacetum-Family Plants.</title>
        <authorList>
            <person name="Yamashiro T."/>
            <person name="Shiraishi A."/>
            <person name="Nakayama K."/>
            <person name="Satake H."/>
        </authorList>
    </citation>
    <scope>NUCLEOTIDE SEQUENCE</scope>
</reference>
<gene>
    <name evidence="2" type="ORF">Tco_0702300</name>
</gene>
<name>A0ABQ4XVL1_9ASTR</name>
<feature type="region of interest" description="Disordered" evidence="1">
    <location>
        <begin position="1"/>
        <end position="38"/>
    </location>
</feature>
<dbReference type="CDD" id="cd09272">
    <property type="entry name" value="RNase_HI_RT_Ty1"/>
    <property type="match status" value="1"/>
</dbReference>
<keyword evidence="3" id="KW-1185">Reference proteome</keyword>
<accession>A0ABQ4XVL1</accession>